<feature type="transmembrane region" description="Helical" evidence="2">
    <location>
        <begin position="70"/>
        <end position="96"/>
    </location>
</feature>
<evidence type="ECO:0000313" key="4">
    <source>
        <dbReference type="Proteomes" id="UP000633509"/>
    </source>
</evidence>
<dbReference type="Proteomes" id="UP000633509">
    <property type="component" value="Unassembled WGS sequence"/>
</dbReference>
<dbReference type="RefSeq" id="WP_192790640.1">
    <property type="nucleotide sequence ID" value="NZ_JADBEK010000001.1"/>
</dbReference>
<accession>A0ABR9MEQ9</accession>
<proteinExistence type="predicted"/>
<keyword evidence="2" id="KW-1133">Transmembrane helix</keyword>
<feature type="compositionally biased region" description="Basic and acidic residues" evidence="1">
    <location>
        <begin position="1"/>
        <end position="21"/>
    </location>
</feature>
<evidence type="ECO:0000256" key="2">
    <source>
        <dbReference type="SAM" id="Phobius"/>
    </source>
</evidence>
<comment type="caution">
    <text evidence="3">The sequence shown here is derived from an EMBL/GenBank/DDBJ whole genome shotgun (WGS) entry which is preliminary data.</text>
</comment>
<evidence type="ECO:0000313" key="3">
    <source>
        <dbReference type="EMBL" id="MBE1590831.1"/>
    </source>
</evidence>
<reference evidence="3 4" key="1">
    <citation type="submission" date="2020-10" db="EMBL/GenBank/DDBJ databases">
        <title>Sequencing the genomes of 1000 actinobacteria strains.</title>
        <authorList>
            <person name="Klenk H.-P."/>
        </authorList>
    </citation>
    <scope>NUCLEOTIDE SEQUENCE [LARGE SCALE GENOMIC DNA]</scope>
    <source>
        <strain evidence="3 4">DSM 43173</strain>
    </source>
</reference>
<feature type="region of interest" description="Disordered" evidence="1">
    <location>
        <begin position="1"/>
        <end position="58"/>
    </location>
</feature>
<gene>
    <name evidence="3" type="ORF">H4W80_009089</name>
</gene>
<keyword evidence="2" id="KW-0472">Membrane</keyword>
<evidence type="ECO:0000256" key="1">
    <source>
        <dbReference type="SAM" id="MobiDB-lite"/>
    </source>
</evidence>
<dbReference type="EMBL" id="JADBEK010000001">
    <property type="protein sequence ID" value="MBE1590831.1"/>
    <property type="molecule type" value="Genomic_DNA"/>
</dbReference>
<keyword evidence="2" id="KW-0812">Transmembrane</keyword>
<organism evidence="3 4">
    <name type="scientific">Nonomuraea angiospora</name>
    <dbReference type="NCBI Taxonomy" id="46172"/>
    <lineage>
        <taxon>Bacteria</taxon>
        <taxon>Bacillati</taxon>
        <taxon>Actinomycetota</taxon>
        <taxon>Actinomycetes</taxon>
        <taxon>Streptosporangiales</taxon>
        <taxon>Streptosporangiaceae</taxon>
        <taxon>Nonomuraea</taxon>
    </lineage>
</organism>
<protein>
    <submittedName>
        <fullName evidence="3">Uncharacterized protein</fullName>
    </submittedName>
</protein>
<keyword evidence="4" id="KW-1185">Reference proteome</keyword>
<sequence length="167" mass="18203">MADHDRDAGSRGEEEAPRDPTPDDDLHESGARSRLKYGEAPPGPGFTTPLEPPRHPDSYREFFRQKQAQVLGAGLIGLVIGALLGGTAVAVVSGFAHRDEVHRVYWQEPDPMPRRFQVPERLDSACEEEGKGRVFCGWVVPKAPQSVAPPAPVPFPTSSGQVLNMIE</sequence>
<name>A0ABR9MEQ9_9ACTN</name>